<dbReference type="CDD" id="cd05300">
    <property type="entry name" value="2-Hacid_dh_1"/>
    <property type="match status" value="1"/>
</dbReference>
<dbReference type="PANTHER" id="PTHR43333:SF1">
    <property type="entry name" value="D-ISOMER SPECIFIC 2-HYDROXYACID DEHYDROGENASE NAD-BINDING DOMAIN-CONTAINING PROTEIN"/>
    <property type="match status" value="1"/>
</dbReference>
<keyword evidence="5" id="KW-1185">Reference proteome</keyword>
<dbReference type="Proteomes" id="UP001555826">
    <property type="component" value="Unassembled WGS sequence"/>
</dbReference>
<dbReference type="RefSeq" id="WP_367637251.1">
    <property type="nucleotide sequence ID" value="NZ_JBFNQN010000004.1"/>
</dbReference>
<dbReference type="EMBL" id="JBFNQN010000004">
    <property type="protein sequence ID" value="MEW9264517.1"/>
    <property type="molecule type" value="Genomic_DNA"/>
</dbReference>
<gene>
    <name evidence="4" type="ORF">AB1207_07150</name>
</gene>
<evidence type="ECO:0000256" key="2">
    <source>
        <dbReference type="ARBA" id="ARBA00023027"/>
    </source>
</evidence>
<dbReference type="InterPro" id="IPR029753">
    <property type="entry name" value="D-isomer_DH_CS"/>
</dbReference>
<dbReference type="Pfam" id="PF02826">
    <property type="entry name" value="2-Hacid_dh_C"/>
    <property type="match status" value="1"/>
</dbReference>
<dbReference type="SUPFAM" id="SSF51735">
    <property type="entry name" value="NAD(P)-binding Rossmann-fold domains"/>
    <property type="match status" value="1"/>
</dbReference>
<dbReference type="SUPFAM" id="SSF52283">
    <property type="entry name" value="Formate/glycerate dehydrogenase catalytic domain-like"/>
    <property type="match status" value="1"/>
</dbReference>
<organism evidence="4 5">
    <name type="scientific">Kineococcus endophyticus</name>
    <dbReference type="NCBI Taxonomy" id="1181883"/>
    <lineage>
        <taxon>Bacteria</taxon>
        <taxon>Bacillati</taxon>
        <taxon>Actinomycetota</taxon>
        <taxon>Actinomycetes</taxon>
        <taxon>Kineosporiales</taxon>
        <taxon>Kineosporiaceae</taxon>
        <taxon>Kineococcus</taxon>
    </lineage>
</organism>
<name>A0ABV3P4G2_9ACTN</name>
<keyword evidence="2" id="KW-0520">NAD</keyword>
<dbReference type="PROSITE" id="PS00671">
    <property type="entry name" value="D_2_HYDROXYACID_DH_3"/>
    <property type="match status" value="1"/>
</dbReference>
<sequence length="326" mass="34640">MPRILVVPVGSTPDVAPLHALADVEVRGPEDAGLPDALARADGLVAWDGVHPALERAWALADPRRLRWVHTSSAGPDRLLFPALRAHPCVLTCSRGVLDTDIAEYVLAGVLAVLKDLPGTVRRQTEHRWEHRTTRSLAGTRALVVGAGSIGTRVGQVFAALGVAVDGVVRTPRPATAPFGGLFGPGDLARVAGDYDHLLVTAPLSEATRGLVDHRVVDALRPGAVVVNVGRGPVVDEDALLRALRAGRLGGVVLDVWTREPLPAGSPWWDEPGAVVSPHLAGDAAGFRERLEALLHEQVRRFVTRAELLHVVDKEHGYAITPTVSA</sequence>
<protein>
    <submittedName>
        <fullName evidence="4">D-2-hydroxyacid dehydrogenase</fullName>
    </submittedName>
</protein>
<keyword evidence="1" id="KW-0560">Oxidoreductase</keyword>
<comment type="caution">
    <text evidence="4">The sequence shown here is derived from an EMBL/GenBank/DDBJ whole genome shotgun (WGS) entry which is preliminary data.</text>
</comment>
<dbReference type="InterPro" id="IPR036291">
    <property type="entry name" value="NAD(P)-bd_dom_sf"/>
</dbReference>
<evidence type="ECO:0000256" key="1">
    <source>
        <dbReference type="ARBA" id="ARBA00023002"/>
    </source>
</evidence>
<feature type="domain" description="D-isomer specific 2-hydroxyacid dehydrogenase NAD-binding" evidence="3">
    <location>
        <begin position="108"/>
        <end position="281"/>
    </location>
</feature>
<accession>A0ABV3P4G2</accession>
<evidence type="ECO:0000313" key="4">
    <source>
        <dbReference type="EMBL" id="MEW9264517.1"/>
    </source>
</evidence>
<proteinExistence type="predicted"/>
<dbReference type="Gene3D" id="3.40.50.720">
    <property type="entry name" value="NAD(P)-binding Rossmann-like Domain"/>
    <property type="match status" value="2"/>
</dbReference>
<dbReference type="PANTHER" id="PTHR43333">
    <property type="entry name" value="2-HACID_DH_C DOMAIN-CONTAINING PROTEIN"/>
    <property type="match status" value="1"/>
</dbReference>
<evidence type="ECO:0000313" key="5">
    <source>
        <dbReference type="Proteomes" id="UP001555826"/>
    </source>
</evidence>
<reference evidence="4 5" key="1">
    <citation type="submission" date="2024-07" db="EMBL/GenBank/DDBJ databases">
        <authorList>
            <person name="Thanompreechachai J."/>
            <person name="Duangmal K."/>
        </authorList>
    </citation>
    <scope>NUCLEOTIDE SEQUENCE [LARGE SCALE GENOMIC DNA]</scope>
    <source>
        <strain evidence="4 5">KCTC 19886</strain>
    </source>
</reference>
<evidence type="ECO:0000259" key="3">
    <source>
        <dbReference type="Pfam" id="PF02826"/>
    </source>
</evidence>
<dbReference type="InterPro" id="IPR006140">
    <property type="entry name" value="D-isomer_DH_NAD-bd"/>
</dbReference>